<feature type="domain" description="Transmembrane protein 131-like N-terminal" evidence="10">
    <location>
        <begin position="209"/>
        <end position="292"/>
    </location>
</feature>
<dbReference type="InterPro" id="IPR055437">
    <property type="entry name" value="TMEM131L_Ig_5"/>
</dbReference>
<evidence type="ECO:0000256" key="7">
    <source>
        <dbReference type="SAM" id="MobiDB-lite"/>
    </source>
</evidence>
<reference evidence="13 14" key="1">
    <citation type="submission" date="2019-01" db="EMBL/GenBank/DDBJ databases">
        <title>Sequencing of cultivated peanut Arachis hypogaea provides insights into genome evolution and oil improvement.</title>
        <authorList>
            <person name="Chen X."/>
        </authorList>
    </citation>
    <scope>NUCLEOTIDE SEQUENCE [LARGE SCALE GENOMIC DNA]</scope>
    <source>
        <strain evidence="14">cv. Fuhuasheng</strain>
        <tissue evidence="13">Leaves</tissue>
    </source>
</reference>
<dbReference type="PROSITE" id="PS51257">
    <property type="entry name" value="PROKAR_LIPOPROTEIN"/>
    <property type="match status" value="1"/>
</dbReference>
<dbReference type="Proteomes" id="UP000289738">
    <property type="component" value="Unassembled WGS sequence"/>
</dbReference>
<evidence type="ECO:0000259" key="10">
    <source>
        <dbReference type="Pfam" id="PF12371"/>
    </source>
</evidence>
<dbReference type="Pfam" id="PF24474">
    <property type="entry name" value="DUF7579"/>
    <property type="match status" value="1"/>
</dbReference>
<feature type="compositionally biased region" description="Polar residues" evidence="7">
    <location>
        <begin position="1041"/>
        <end position="1054"/>
    </location>
</feature>
<feature type="transmembrane region" description="Helical" evidence="8">
    <location>
        <begin position="926"/>
        <end position="945"/>
    </location>
</feature>
<evidence type="ECO:0000256" key="6">
    <source>
        <dbReference type="ARBA" id="ARBA00023136"/>
    </source>
</evidence>
<keyword evidence="14" id="KW-1185">Reference proteome</keyword>
<feature type="compositionally biased region" description="Low complexity" evidence="7">
    <location>
        <begin position="1189"/>
        <end position="1204"/>
    </location>
</feature>
<dbReference type="EMBL" id="SDMP01000021">
    <property type="protein sequence ID" value="RYQ80565.1"/>
    <property type="molecule type" value="Genomic_DNA"/>
</dbReference>
<name>A0A444WT37_ARAHY</name>
<protein>
    <submittedName>
        <fullName evidence="13">Uncharacterized protein</fullName>
    </submittedName>
</protein>
<feature type="region of interest" description="Disordered" evidence="7">
    <location>
        <begin position="1186"/>
        <end position="1226"/>
    </location>
</feature>
<evidence type="ECO:0000256" key="2">
    <source>
        <dbReference type="ARBA" id="ARBA00006682"/>
    </source>
</evidence>
<evidence type="ECO:0000313" key="13">
    <source>
        <dbReference type="EMBL" id="RYQ80565.1"/>
    </source>
</evidence>
<evidence type="ECO:0000313" key="14">
    <source>
        <dbReference type="Proteomes" id="UP000289738"/>
    </source>
</evidence>
<feature type="compositionally biased region" description="Polar residues" evidence="7">
    <location>
        <begin position="1130"/>
        <end position="1148"/>
    </location>
</feature>
<evidence type="ECO:0000256" key="1">
    <source>
        <dbReference type="ARBA" id="ARBA00004479"/>
    </source>
</evidence>
<evidence type="ECO:0000256" key="5">
    <source>
        <dbReference type="ARBA" id="ARBA00022989"/>
    </source>
</evidence>
<feature type="region of interest" description="Disordered" evidence="7">
    <location>
        <begin position="1023"/>
        <end position="1106"/>
    </location>
</feature>
<gene>
    <name evidence="13" type="ORF">Ahy_Scaffold1g106890</name>
</gene>
<dbReference type="PANTHER" id="PTHR22050">
    <property type="entry name" value="RW1 PROTEIN HOMOLOG"/>
    <property type="match status" value="1"/>
</dbReference>
<keyword evidence="6 8" id="KW-0472">Membrane</keyword>
<dbReference type="Pfam" id="PF24501">
    <property type="entry name" value="Ig_TMEM131L_5"/>
    <property type="match status" value="1"/>
</dbReference>
<feature type="region of interest" description="Disordered" evidence="7">
    <location>
        <begin position="1130"/>
        <end position="1174"/>
    </location>
</feature>
<dbReference type="InterPro" id="IPR039877">
    <property type="entry name" value="TMEM131-like"/>
</dbReference>
<sequence length="1283" mass="139670">MFPHRGLLQLVTTLTCYVVLACTFFYPDTHGHSSNGMQNPPASDAYASLTKSCKVDTSDTICSDSSLDNSFRNVCPNSRSFCSPSMLLGSSHKEGSIKETSLGGSGSAYDSPFCIEVAHDSRQASNSSWSSDYGVFRLFNGKFISCSMNSREGVNEIPSLKAQDGHRTGRSDVSSCGGSLCRQKTTHFLSKYSEMSKSSSFEGSVSPNVRIGPTVLDWGQNYIYSSSEAFLTLANTCNDSILHIYEPFSTDLQFYPCNFSEVSLRPGESALICFVFFPRCLGLSLAHLILQTSSGGFIVEAKGYATESPFGIQPLSDLETSPGGGFSKNLSLFNPFDETLYVEEITAWISVSLGHSSVETEAMCNVHDFEAFDTLLFPTIKDRLGVKNSQIGSPMVAIRPHRNWEIGPHSSATLMEMDVTSGFEGKILGAFCLHLLRSSQVKSDTIIVPIEAEVDSNAASDTVGIFVSATLEVLATCDSGDNVITISLKNYAPYALRFIKVLEVVDEKLFHVNYMEGLLLFPGTVTQVGIIYCSQVSLDLNVLPPKFSNLQENCKLLILTNDSTSPLIEVPCEDILYHCFEHQRLSYVGVEDNSKLIKSDNAKAYYVGRSMQLPQDGKVVETAAVDELVLGNWKSQGTTGSMSVLEEHEVLFPMIQVGSYVSRWINVKNPSKHPVLMQLVLNSGESIDECRVLDDLFHPSSSGNLALGKGAATPTKHGFSVPGSALTEAYVQPYDRASLGPIIFYPSNRCAWSGSALIRNNLSGVEWISLRGFGGLHSLALLERSDHVQSIDFNVKMLKPLNLSLPYNLLNMKEMASVCSKPLVKELYAKNTGDLPLEVIRIRVSGRECGLDGFHIPSCKGFALEPGESTKLLISYQTDFSADMVHRDLELALATGIFLIPVKATISHDMLSNCKKSMFWMRVKKYLGILLVASLLLLIFCFLFPQTAILDSLDDFCKGDDNLVQTTIKSAMGTSLLHHNQRKSKLSMSGKMNHLVEASCGGYSYDQGNPSELGMSQNLMQTSENNKKTSRLLETQDEGKWSSTTVQGSDTNKAPQLAYLMVNTGKEKGRRKKRKSHGAKLQALSEVSSSQSGNSTPSSPLSPVPSAAPKCNWLLSSNLVQPVEALSSSMTQVAAQHSENNQASSPSSKPEAPLKHCSSSRSSPHAPPSASSCAATSMHVQTTCDATTVVGGSPPSSLVSNSAVTLQSRAPGSKRHNQKDVQAQEEEGLADEYRYDIWGDHFSGFHLLGPKNVTSMKSSPAENNFDSFFVRGPQTLMTNSQEG</sequence>
<dbReference type="InterPro" id="IPR022113">
    <property type="entry name" value="TMEM131L_N"/>
</dbReference>
<dbReference type="STRING" id="3818.A0A444WT37"/>
<evidence type="ECO:0000256" key="4">
    <source>
        <dbReference type="ARBA" id="ARBA00022729"/>
    </source>
</evidence>
<feature type="signal peptide" evidence="9">
    <location>
        <begin position="1"/>
        <end position="21"/>
    </location>
</feature>
<evidence type="ECO:0000259" key="11">
    <source>
        <dbReference type="Pfam" id="PF24474"/>
    </source>
</evidence>
<keyword evidence="5 8" id="KW-1133">Transmembrane helix</keyword>
<keyword evidence="4 9" id="KW-0732">Signal</keyword>
<feature type="domain" description="TMEM131L fifth Ig-like" evidence="12">
    <location>
        <begin position="831"/>
        <end position="896"/>
    </location>
</feature>
<evidence type="ECO:0000256" key="9">
    <source>
        <dbReference type="SAM" id="SignalP"/>
    </source>
</evidence>
<comment type="subcellular location">
    <subcellularLocation>
        <location evidence="1">Membrane</location>
        <topology evidence="1">Single-pass type I membrane protein</topology>
    </subcellularLocation>
</comment>
<feature type="transmembrane region" description="Helical" evidence="8">
    <location>
        <begin position="889"/>
        <end position="906"/>
    </location>
</feature>
<evidence type="ECO:0000256" key="8">
    <source>
        <dbReference type="SAM" id="Phobius"/>
    </source>
</evidence>
<evidence type="ECO:0000259" key="12">
    <source>
        <dbReference type="Pfam" id="PF24501"/>
    </source>
</evidence>
<evidence type="ECO:0000256" key="3">
    <source>
        <dbReference type="ARBA" id="ARBA00022692"/>
    </source>
</evidence>
<comment type="similarity">
    <text evidence="2">Belongs to the TMEM131 family.</text>
</comment>
<keyword evidence="3 8" id="KW-0812">Transmembrane</keyword>
<feature type="compositionally biased region" description="Basic residues" evidence="7">
    <location>
        <begin position="1068"/>
        <end position="1078"/>
    </location>
</feature>
<feature type="compositionally biased region" description="Low complexity" evidence="7">
    <location>
        <begin position="1088"/>
        <end position="1106"/>
    </location>
</feature>
<accession>A0A444WT37</accession>
<feature type="chain" id="PRO_5019194880" evidence="9">
    <location>
        <begin position="22"/>
        <end position="1283"/>
    </location>
</feature>
<feature type="domain" description="DUF7579" evidence="11">
    <location>
        <begin position="466"/>
        <end position="584"/>
    </location>
</feature>
<proteinExistence type="inferred from homology"/>
<dbReference type="Pfam" id="PF12371">
    <property type="entry name" value="TMEM131_like_N"/>
    <property type="match status" value="1"/>
</dbReference>
<comment type="caution">
    <text evidence="13">The sequence shown here is derived from an EMBL/GenBank/DDBJ whole genome shotgun (WGS) entry which is preliminary data.</text>
</comment>
<feature type="compositionally biased region" description="Low complexity" evidence="7">
    <location>
        <begin position="1159"/>
        <end position="1174"/>
    </location>
</feature>
<dbReference type="GO" id="GO:0016020">
    <property type="term" value="C:membrane"/>
    <property type="evidence" value="ECO:0007669"/>
    <property type="project" value="UniProtKB-SubCell"/>
</dbReference>
<dbReference type="InterPro" id="IPR056001">
    <property type="entry name" value="DUF7579"/>
</dbReference>
<organism evidence="13 14">
    <name type="scientific">Arachis hypogaea</name>
    <name type="common">Peanut</name>
    <dbReference type="NCBI Taxonomy" id="3818"/>
    <lineage>
        <taxon>Eukaryota</taxon>
        <taxon>Viridiplantae</taxon>
        <taxon>Streptophyta</taxon>
        <taxon>Embryophyta</taxon>
        <taxon>Tracheophyta</taxon>
        <taxon>Spermatophyta</taxon>
        <taxon>Magnoliopsida</taxon>
        <taxon>eudicotyledons</taxon>
        <taxon>Gunneridae</taxon>
        <taxon>Pentapetalae</taxon>
        <taxon>rosids</taxon>
        <taxon>fabids</taxon>
        <taxon>Fabales</taxon>
        <taxon>Fabaceae</taxon>
        <taxon>Papilionoideae</taxon>
        <taxon>50 kb inversion clade</taxon>
        <taxon>dalbergioids sensu lato</taxon>
        <taxon>Dalbergieae</taxon>
        <taxon>Pterocarpus clade</taxon>
        <taxon>Arachis</taxon>
    </lineage>
</organism>
<dbReference type="PANTHER" id="PTHR22050:SF0">
    <property type="entry name" value="TRANSMEMBRANE PROTEIN 131 HOMOLOG"/>
    <property type="match status" value="1"/>
</dbReference>